<keyword evidence="3" id="KW-0964">Secreted</keyword>
<comment type="similarity">
    <text evidence="2">Belongs to the CNF-like-inhibitor family.</text>
</comment>
<evidence type="ECO:0000256" key="3">
    <source>
        <dbReference type="ARBA" id="ARBA00022525"/>
    </source>
</evidence>
<evidence type="ECO:0000256" key="4">
    <source>
        <dbReference type="ARBA" id="ARBA00023157"/>
    </source>
</evidence>
<proteinExistence type="inferred from homology"/>
<dbReference type="InterPro" id="IPR004126">
    <property type="entry name" value="PLipase_A2_inh_N"/>
</dbReference>
<evidence type="ECO:0000259" key="5">
    <source>
        <dbReference type="SMART" id="SM00134"/>
    </source>
</evidence>
<dbReference type="InterPro" id="IPR050918">
    <property type="entry name" value="CNF-like_PLA2_Inhibitor"/>
</dbReference>
<dbReference type="PANTHER" id="PTHR20914:SF25">
    <property type="entry name" value="PHOSPHOLIPASE A2 INHIBITOR AND LY6_PLAUR DOMAIN-CONTAINING PROTEIN"/>
    <property type="match status" value="1"/>
</dbReference>
<evidence type="ECO:0000313" key="6">
    <source>
        <dbReference type="Proteomes" id="UP000252040"/>
    </source>
</evidence>
<dbReference type="SMART" id="SM00134">
    <property type="entry name" value="LU"/>
    <property type="match status" value="1"/>
</dbReference>
<sequence>MLDAPRATETCPQILHHFFLTLGVGWVQTHPSSASYKKSWGPGTAGTHSSNMRLSTKSQTFLLASVLLCTLLGLGYPLSCEVCTGSGPTCSGNVQTCDPDQDSCVVIVAHTNRKGHQSLNTYKGCMKSSACSSGFVSITMDPENYMVSNTRCCQSDACNHDPLPAPENNRTENGLQCPTCITYFKETCSSTKKVLCVGQESHCITCAGKVQTGVIFATRGCATENACHTKPGTLVPAASRIYTITQANCLPGPQPSGKAK</sequence>
<name>A0A341DAV6_NEOAA</name>
<dbReference type="GO" id="GO:0019834">
    <property type="term" value="F:phospholipase A2 inhibitor activity"/>
    <property type="evidence" value="ECO:0007669"/>
    <property type="project" value="UniProtKB-KW"/>
</dbReference>
<gene>
    <name evidence="7" type="primary">PINLYP</name>
</gene>
<evidence type="ECO:0000313" key="7">
    <source>
        <dbReference type="RefSeq" id="XP_024624051.1"/>
    </source>
</evidence>
<dbReference type="SUPFAM" id="SSF57302">
    <property type="entry name" value="Snake toxin-like"/>
    <property type="match status" value="2"/>
</dbReference>
<keyword evidence="6" id="KW-1185">Reference proteome</keyword>
<dbReference type="CTD" id="390940"/>
<organism evidence="6 7">
    <name type="scientific">Neophocaena asiaeorientalis asiaeorientalis</name>
    <name type="common">Yangtze finless porpoise</name>
    <name type="synonym">Neophocaena phocaenoides subsp. asiaeorientalis</name>
    <dbReference type="NCBI Taxonomy" id="1706337"/>
    <lineage>
        <taxon>Eukaryota</taxon>
        <taxon>Metazoa</taxon>
        <taxon>Chordata</taxon>
        <taxon>Craniata</taxon>
        <taxon>Vertebrata</taxon>
        <taxon>Euteleostomi</taxon>
        <taxon>Mammalia</taxon>
        <taxon>Eutheria</taxon>
        <taxon>Laurasiatheria</taxon>
        <taxon>Artiodactyla</taxon>
        <taxon>Whippomorpha</taxon>
        <taxon>Cetacea</taxon>
        <taxon>Odontoceti</taxon>
        <taxon>Phocoenidae</taxon>
        <taxon>Neophocaena</taxon>
    </lineage>
</organism>
<dbReference type="FunCoup" id="A0A341DAV6">
    <property type="interactions" value="12"/>
</dbReference>
<dbReference type="GeneID" id="112415359"/>
<feature type="domain" description="UPAR/Ly6" evidence="5">
    <location>
        <begin position="78"/>
        <end position="169"/>
    </location>
</feature>
<dbReference type="RefSeq" id="XP_024624051.1">
    <property type="nucleotide sequence ID" value="XM_024768283.1"/>
</dbReference>
<dbReference type="GO" id="GO:0005576">
    <property type="term" value="C:extracellular region"/>
    <property type="evidence" value="ECO:0007669"/>
    <property type="project" value="UniProtKB-SubCell"/>
</dbReference>
<reference evidence="7" key="1">
    <citation type="submission" date="2025-08" db="UniProtKB">
        <authorList>
            <consortium name="RefSeq"/>
        </authorList>
    </citation>
    <scope>IDENTIFICATION</scope>
    <source>
        <tissue evidence="7">Meat</tissue>
    </source>
</reference>
<keyword evidence="4" id="KW-1015">Disulfide bond</keyword>
<dbReference type="AlphaFoldDB" id="A0A341DAV6"/>
<dbReference type="InterPro" id="IPR016054">
    <property type="entry name" value="LY6_UPA_recep-like"/>
</dbReference>
<dbReference type="PANTHER" id="PTHR20914">
    <property type="entry name" value="LY6/PLAUR DOMAIN-CONTAINING PROTEIN 8"/>
    <property type="match status" value="1"/>
</dbReference>
<accession>A0A341DAV6</accession>
<protein>
    <submittedName>
        <fullName evidence="7">LOW QUALITY PROTEIN: phospholipase A2 inhibitor and Ly6/PLAUR domain-containing protein</fullName>
    </submittedName>
</protein>
<dbReference type="Pfam" id="PF02988">
    <property type="entry name" value="PLA2_inh"/>
    <property type="match status" value="1"/>
</dbReference>
<dbReference type="CDD" id="cd23571">
    <property type="entry name" value="TFP_LU_ECD_PINLYP_rpt1"/>
    <property type="match status" value="1"/>
</dbReference>
<dbReference type="Gene3D" id="2.10.60.10">
    <property type="entry name" value="CD59"/>
    <property type="match status" value="2"/>
</dbReference>
<keyword evidence="7" id="KW-0593">Phospholipase A2 inhibitor</keyword>
<evidence type="ECO:0000256" key="1">
    <source>
        <dbReference type="ARBA" id="ARBA00004613"/>
    </source>
</evidence>
<dbReference type="Pfam" id="PF00021">
    <property type="entry name" value="UPAR_LY6"/>
    <property type="match status" value="1"/>
</dbReference>
<dbReference type="InterPro" id="IPR045860">
    <property type="entry name" value="Snake_toxin-like_sf"/>
</dbReference>
<dbReference type="Proteomes" id="UP000252040">
    <property type="component" value="Unplaced"/>
</dbReference>
<dbReference type="KEGG" id="nasi:112415359"/>
<evidence type="ECO:0000256" key="2">
    <source>
        <dbReference type="ARBA" id="ARBA00006570"/>
    </source>
</evidence>
<dbReference type="InParanoid" id="A0A341DAV6"/>
<dbReference type="CDD" id="cd23572">
    <property type="entry name" value="TFP_LU_ECD_PINLYP_rpt2"/>
    <property type="match status" value="1"/>
</dbReference>
<dbReference type="STRING" id="1706337.A0A341DAV6"/>
<comment type="subcellular location">
    <subcellularLocation>
        <location evidence="1">Secreted</location>
    </subcellularLocation>
</comment>